<dbReference type="EMBL" id="CAKLBY020000171">
    <property type="protein sequence ID" value="CAK7930991.1"/>
    <property type="molecule type" value="Genomic_DNA"/>
</dbReference>
<comment type="caution">
    <text evidence="1">The sequence shown here is derived from an EMBL/GenBank/DDBJ whole genome shotgun (WGS) entry which is preliminary data.</text>
</comment>
<reference evidence="1" key="1">
    <citation type="submission" date="2024-01" db="EMBL/GenBank/DDBJ databases">
        <authorList>
            <person name="Webb A."/>
        </authorList>
    </citation>
    <scope>NUCLEOTIDE SEQUENCE</scope>
    <source>
        <strain evidence="1">Pm1</strain>
    </source>
</reference>
<proteinExistence type="predicted"/>
<protein>
    <submittedName>
        <fullName evidence="1">Uncharacterized protein</fullName>
    </submittedName>
</protein>
<gene>
    <name evidence="1" type="ORF">PM001_LOCUS16141</name>
</gene>
<dbReference type="AlphaFoldDB" id="A0AAV1U8P7"/>
<organism evidence="1 2">
    <name type="scientific">Peronospora matthiolae</name>
    <dbReference type="NCBI Taxonomy" id="2874970"/>
    <lineage>
        <taxon>Eukaryota</taxon>
        <taxon>Sar</taxon>
        <taxon>Stramenopiles</taxon>
        <taxon>Oomycota</taxon>
        <taxon>Peronosporomycetes</taxon>
        <taxon>Peronosporales</taxon>
        <taxon>Peronosporaceae</taxon>
        <taxon>Peronospora</taxon>
    </lineage>
</organism>
<accession>A0AAV1U8P7</accession>
<sequence>MDAKQKALKIKYTGDLHHLRVKLTSFSLEAMTALLADTFSFMPGSFVGHHTDVEGDCLYVTSQAEYMRGRVT</sequence>
<evidence type="ECO:0000313" key="2">
    <source>
        <dbReference type="Proteomes" id="UP001162060"/>
    </source>
</evidence>
<name>A0AAV1U8P7_9STRA</name>
<dbReference type="Proteomes" id="UP001162060">
    <property type="component" value="Unassembled WGS sequence"/>
</dbReference>
<evidence type="ECO:0000313" key="1">
    <source>
        <dbReference type="EMBL" id="CAK7930991.1"/>
    </source>
</evidence>